<dbReference type="AlphaFoldDB" id="A0A1D7QND0"/>
<keyword evidence="1" id="KW-0597">Phosphoprotein</keyword>
<keyword evidence="5" id="KW-1185">Reference proteome</keyword>
<dbReference type="SMART" id="SM00850">
    <property type="entry name" value="LytTR"/>
    <property type="match status" value="1"/>
</dbReference>
<name>A0A1D7QND0_9SPHI</name>
<dbReference type="PROSITE" id="PS50110">
    <property type="entry name" value="RESPONSE_REGULATORY"/>
    <property type="match status" value="1"/>
</dbReference>
<evidence type="ECO:0000259" key="3">
    <source>
        <dbReference type="PROSITE" id="PS50930"/>
    </source>
</evidence>
<dbReference type="OrthoDB" id="9787344at2"/>
<gene>
    <name evidence="4" type="ORF">BFS30_25205</name>
</gene>
<dbReference type="SUPFAM" id="SSF52172">
    <property type="entry name" value="CheY-like"/>
    <property type="match status" value="1"/>
</dbReference>
<dbReference type="Proteomes" id="UP000094313">
    <property type="component" value="Chromosome"/>
</dbReference>
<organism evidence="4 5">
    <name type="scientific">Pedobacter steynii</name>
    <dbReference type="NCBI Taxonomy" id="430522"/>
    <lineage>
        <taxon>Bacteria</taxon>
        <taxon>Pseudomonadati</taxon>
        <taxon>Bacteroidota</taxon>
        <taxon>Sphingobacteriia</taxon>
        <taxon>Sphingobacteriales</taxon>
        <taxon>Sphingobacteriaceae</taxon>
        <taxon>Pedobacter</taxon>
    </lineage>
</organism>
<dbReference type="Pfam" id="PF00072">
    <property type="entry name" value="Response_reg"/>
    <property type="match status" value="1"/>
</dbReference>
<dbReference type="Pfam" id="PF04397">
    <property type="entry name" value="LytTR"/>
    <property type="match status" value="1"/>
</dbReference>
<dbReference type="InterPro" id="IPR007492">
    <property type="entry name" value="LytTR_DNA-bd_dom"/>
</dbReference>
<dbReference type="Gene3D" id="3.40.50.2300">
    <property type="match status" value="1"/>
</dbReference>
<dbReference type="InterPro" id="IPR001789">
    <property type="entry name" value="Sig_transdc_resp-reg_receiver"/>
</dbReference>
<proteinExistence type="predicted"/>
<dbReference type="SMART" id="SM00448">
    <property type="entry name" value="REC"/>
    <property type="match status" value="1"/>
</dbReference>
<dbReference type="GO" id="GO:0003677">
    <property type="term" value="F:DNA binding"/>
    <property type="evidence" value="ECO:0007669"/>
    <property type="project" value="InterPro"/>
</dbReference>
<feature type="modified residue" description="4-aspartylphosphate" evidence="1">
    <location>
        <position position="57"/>
    </location>
</feature>
<dbReference type="InterPro" id="IPR046947">
    <property type="entry name" value="LytR-like"/>
</dbReference>
<feature type="domain" description="Response regulatory" evidence="2">
    <location>
        <begin position="4"/>
        <end position="117"/>
    </location>
</feature>
<dbReference type="Gene3D" id="2.40.50.1020">
    <property type="entry name" value="LytTr DNA-binding domain"/>
    <property type="match status" value="1"/>
</dbReference>
<evidence type="ECO:0000313" key="4">
    <source>
        <dbReference type="EMBL" id="AOM80168.1"/>
    </source>
</evidence>
<dbReference type="GO" id="GO:0000156">
    <property type="term" value="F:phosphorelay response regulator activity"/>
    <property type="evidence" value="ECO:0007669"/>
    <property type="project" value="InterPro"/>
</dbReference>
<dbReference type="InterPro" id="IPR011006">
    <property type="entry name" value="CheY-like_superfamily"/>
</dbReference>
<evidence type="ECO:0000256" key="1">
    <source>
        <dbReference type="PROSITE-ProRule" id="PRU00169"/>
    </source>
</evidence>
<evidence type="ECO:0000259" key="2">
    <source>
        <dbReference type="PROSITE" id="PS50110"/>
    </source>
</evidence>
<feature type="domain" description="HTH LytTR-type" evidence="3">
    <location>
        <begin position="138"/>
        <end position="199"/>
    </location>
</feature>
<dbReference type="EMBL" id="CP017141">
    <property type="protein sequence ID" value="AOM80168.1"/>
    <property type="molecule type" value="Genomic_DNA"/>
</dbReference>
<protein>
    <recommendedName>
        <fullName evidence="6">DNA-binding response regulator</fullName>
    </recommendedName>
</protein>
<reference evidence="4 5" key="1">
    <citation type="submission" date="2016-08" db="EMBL/GenBank/DDBJ databases">
        <authorList>
            <person name="Seilhamer J.J."/>
        </authorList>
    </citation>
    <scope>NUCLEOTIDE SEQUENCE [LARGE SCALE GENOMIC DNA]</scope>
    <source>
        <strain evidence="4 5">DX4</strain>
    </source>
</reference>
<accession>A0A1D7QND0</accession>
<dbReference type="PANTHER" id="PTHR37299:SF1">
    <property type="entry name" value="STAGE 0 SPORULATION PROTEIN A HOMOLOG"/>
    <property type="match status" value="1"/>
</dbReference>
<evidence type="ECO:0008006" key="6">
    <source>
        <dbReference type="Google" id="ProtNLM"/>
    </source>
</evidence>
<sequence>MKISCYIVDDESHCIKTIKDHVERTPGLELIGTESNPLEALRKILTQEIKPDVVFLDIKMPQLSGIELARLIKDKTKVIFATSHNNHAYQSYDLGALDFLIKPVSYERFLQAIKKGYSQQAQPLRDVHPFIFVQTENKKKLIKVDTEEITTIEGLSNYVKINTSSAKTYTVYTSMKSLLNKLPSAHFIRSHKSYIVNLKFVEMITGNEILMKGNEVIPIGDFFKKQLYGCL</sequence>
<evidence type="ECO:0000313" key="5">
    <source>
        <dbReference type="Proteomes" id="UP000094313"/>
    </source>
</evidence>
<dbReference type="RefSeq" id="WP_069381830.1">
    <property type="nucleotide sequence ID" value="NZ_CP017141.1"/>
</dbReference>
<dbReference type="PANTHER" id="PTHR37299">
    <property type="entry name" value="TRANSCRIPTIONAL REGULATOR-RELATED"/>
    <property type="match status" value="1"/>
</dbReference>
<dbReference type="KEGG" id="psty:BFS30_25205"/>
<dbReference type="PROSITE" id="PS50930">
    <property type="entry name" value="HTH_LYTTR"/>
    <property type="match status" value="1"/>
</dbReference>